<dbReference type="InterPro" id="IPR029057">
    <property type="entry name" value="PRTase-like"/>
</dbReference>
<keyword evidence="8 12" id="KW-0963">Cytoplasm</keyword>
<evidence type="ECO:0000313" key="15">
    <source>
        <dbReference type="Proteomes" id="UP000288395"/>
    </source>
</evidence>
<dbReference type="HAMAP" id="MF_00004">
    <property type="entry name" value="Aden_phosphoribosyltr"/>
    <property type="match status" value="1"/>
</dbReference>
<dbReference type="UniPathway" id="UPA00588">
    <property type="reaction ID" value="UER00646"/>
</dbReference>
<evidence type="ECO:0000256" key="11">
    <source>
        <dbReference type="ARBA" id="ARBA00022726"/>
    </source>
</evidence>
<protein>
    <recommendedName>
        <fullName evidence="7 12">Adenine phosphoribosyltransferase</fullName>
        <shortName evidence="12">APRT</shortName>
        <ecNumber evidence="7 12">2.4.2.7</ecNumber>
    </recommendedName>
</protein>
<dbReference type="PANTHER" id="PTHR32315:SF3">
    <property type="entry name" value="ADENINE PHOSPHORIBOSYLTRANSFERASE"/>
    <property type="match status" value="1"/>
</dbReference>
<proteinExistence type="inferred from homology"/>
<dbReference type="Proteomes" id="UP000288395">
    <property type="component" value="Unassembled WGS sequence"/>
</dbReference>
<comment type="caution">
    <text evidence="14">The sequence shown here is derived from an EMBL/GenBank/DDBJ whole genome shotgun (WGS) entry which is preliminary data.</text>
</comment>
<dbReference type="AlphaFoldDB" id="A0A432VSL2"/>
<dbReference type="FunFam" id="3.40.50.2020:FF:000004">
    <property type="entry name" value="Adenine phosphoribosyltransferase"/>
    <property type="match status" value="1"/>
</dbReference>
<dbReference type="InterPro" id="IPR005764">
    <property type="entry name" value="Ade_phspho_trans"/>
</dbReference>
<reference evidence="15" key="1">
    <citation type="journal article" date="2018" name="Front. Microbiol.">
        <title>Genome-Based Analysis Reveals the Taxonomy and Diversity of the Family Idiomarinaceae.</title>
        <authorList>
            <person name="Liu Y."/>
            <person name="Lai Q."/>
            <person name="Shao Z."/>
        </authorList>
    </citation>
    <scope>NUCLEOTIDE SEQUENCE [LARGE SCALE GENOMIC DNA]</scope>
    <source>
        <strain evidence="15">GBPy7</strain>
    </source>
</reference>
<evidence type="ECO:0000256" key="6">
    <source>
        <dbReference type="ARBA" id="ARBA00011738"/>
    </source>
</evidence>
<dbReference type="RefSeq" id="WP_126767974.1">
    <property type="nucleotide sequence ID" value="NZ_PIPJ01000008.1"/>
</dbReference>
<evidence type="ECO:0000259" key="13">
    <source>
        <dbReference type="Pfam" id="PF00156"/>
    </source>
</evidence>
<keyword evidence="10 12" id="KW-0808">Transferase</keyword>
<comment type="similarity">
    <text evidence="5 12">Belongs to the purine/pyrimidine phosphoribosyltransferase family.</text>
</comment>
<dbReference type="InterPro" id="IPR000836">
    <property type="entry name" value="PRTase_dom"/>
</dbReference>
<dbReference type="EMBL" id="PIPJ01000008">
    <property type="protein sequence ID" value="RUO19341.1"/>
    <property type="molecule type" value="Genomic_DNA"/>
</dbReference>
<dbReference type="GO" id="GO:0016208">
    <property type="term" value="F:AMP binding"/>
    <property type="evidence" value="ECO:0007669"/>
    <property type="project" value="TreeGrafter"/>
</dbReference>
<dbReference type="InterPro" id="IPR050054">
    <property type="entry name" value="UPRTase/APRTase"/>
</dbReference>
<evidence type="ECO:0000256" key="5">
    <source>
        <dbReference type="ARBA" id="ARBA00008391"/>
    </source>
</evidence>
<sequence length="185" mass="20460">MTHNVAADMRGNYIARRITPVENFPKPGINFRDITPALQDPRALRNSIDLFAERYENMGLTQVVAIEARGFIFSAALADRLGVGLTLIRKAGKLPREVFSTSYTLEYADDILELHKDSLKARDKVVIMDDMLATGGTMTAAVKLVRNSPATIIEAAFVCELLYLGGRKEMDKIGVNSYAICAFDE</sequence>
<evidence type="ECO:0000256" key="2">
    <source>
        <dbReference type="ARBA" id="ARBA00003968"/>
    </source>
</evidence>
<dbReference type="GO" id="GO:0005737">
    <property type="term" value="C:cytoplasm"/>
    <property type="evidence" value="ECO:0007669"/>
    <property type="project" value="UniProtKB-SubCell"/>
</dbReference>
<evidence type="ECO:0000256" key="3">
    <source>
        <dbReference type="ARBA" id="ARBA00004496"/>
    </source>
</evidence>
<dbReference type="EC" id="2.4.2.7" evidence="7 12"/>
<dbReference type="NCBIfam" id="TIGR01090">
    <property type="entry name" value="apt"/>
    <property type="match status" value="1"/>
</dbReference>
<accession>A0A432VSL2</accession>
<evidence type="ECO:0000256" key="12">
    <source>
        <dbReference type="HAMAP-Rule" id="MF_00004"/>
    </source>
</evidence>
<keyword evidence="11 12" id="KW-0660">Purine salvage</keyword>
<organism evidence="14 15">
    <name type="scientific">Aliidiomarina iranensis</name>
    <dbReference type="NCBI Taxonomy" id="1434071"/>
    <lineage>
        <taxon>Bacteria</taxon>
        <taxon>Pseudomonadati</taxon>
        <taxon>Pseudomonadota</taxon>
        <taxon>Gammaproteobacteria</taxon>
        <taxon>Alteromonadales</taxon>
        <taxon>Idiomarinaceae</taxon>
        <taxon>Aliidiomarina</taxon>
    </lineage>
</organism>
<evidence type="ECO:0000256" key="8">
    <source>
        <dbReference type="ARBA" id="ARBA00022490"/>
    </source>
</evidence>
<evidence type="ECO:0000256" key="10">
    <source>
        <dbReference type="ARBA" id="ARBA00022679"/>
    </source>
</evidence>
<evidence type="ECO:0000256" key="7">
    <source>
        <dbReference type="ARBA" id="ARBA00011893"/>
    </source>
</evidence>
<dbReference type="GO" id="GO:0044209">
    <property type="term" value="P:AMP salvage"/>
    <property type="evidence" value="ECO:0007669"/>
    <property type="project" value="UniProtKB-UniRule"/>
</dbReference>
<keyword evidence="15" id="KW-1185">Reference proteome</keyword>
<comment type="subcellular location">
    <subcellularLocation>
        <location evidence="3 12">Cytoplasm</location>
    </subcellularLocation>
</comment>
<dbReference type="Pfam" id="PF00156">
    <property type="entry name" value="Pribosyltran"/>
    <property type="match status" value="1"/>
</dbReference>
<keyword evidence="9 12" id="KW-0328">Glycosyltransferase</keyword>
<dbReference type="GO" id="GO:0006168">
    <property type="term" value="P:adenine salvage"/>
    <property type="evidence" value="ECO:0007669"/>
    <property type="project" value="InterPro"/>
</dbReference>
<comment type="subunit">
    <text evidence="6 12">Homodimer.</text>
</comment>
<dbReference type="Gene3D" id="3.40.50.2020">
    <property type="match status" value="1"/>
</dbReference>
<dbReference type="NCBIfam" id="NF002636">
    <property type="entry name" value="PRK02304.1-5"/>
    <property type="match status" value="1"/>
</dbReference>
<name>A0A432VSL2_9GAMM</name>
<feature type="domain" description="Phosphoribosyltransferase" evidence="13">
    <location>
        <begin position="39"/>
        <end position="160"/>
    </location>
</feature>
<comment type="pathway">
    <text evidence="4 12">Purine metabolism; AMP biosynthesis via salvage pathway; AMP from adenine: step 1/1.</text>
</comment>
<dbReference type="CDD" id="cd06223">
    <property type="entry name" value="PRTases_typeI"/>
    <property type="match status" value="1"/>
</dbReference>
<gene>
    <name evidence="12" type="primary">apt</name>
    <name evidence="14" type="ORF">CWE08_10225</name>
</gene>
<comment type="catalytic activity">
    <reaction evidence="1 12">
        <text>AMP + diphosphate = 5-phospho-alpha-D-ribose 1-diphosphate + adenine</text>
        <dbReference type="Rhea" id="RHEA:16609"/>
        <dbReference type="ChEBI" id="CHEBI:16708"/>
        <dbReference type="ChEBI" id="CHEBI:33019"/>
        <dbReference type="ChEBI" id="CHEBI:58017"/>
        <dbReference type="ChEBI" id="CHEBI:456215"/>
        <dbReference type="EC" id="2.4.2.7"/>
    </reaction>
</comment>
<dbReference type="OrthoDB" id="9803963at2"/>
<evidence type="ECO:0000256" key="9">
    <source>
        <dbReference type="ARBA" id="ARBA00022676"/>
    </source>
</evidence>
<dbReference type="SUPFAM" id="SSF53271">
    <property type="entry name" value="PRTase-like"/>
    <property type="match status" value="1"/>
</dbReference>
<evidence type="ECO:0000256" key="4">
    <source>
        <dbReference type="ARBA" id="ARBA00004659"/>
    </source>
</evidence>
<comment type="function">
    <text evidence="2 12">Catalyzes a salvage reaction resulting in the formation of AMP, that is energically less costly than de novo synthesis.</text>
</comment>
<evidence type="ECO:0000313" key="14">
    <source>
        <dbReference type="EMBL" id="RUO19341.1"/>
    </source>
</evidence>
<dbReference type="PANTHER" id="PTHR32315">
    <property type="entry name" value="ADENINE PHOSPHORIBOSYLTRANSFERASE"/>
    <property type="match status" value="1"/>
</dbReference>
<dbReference type="GO" id="GO:0006166">
    <property type="term" value="P:purine ribonucleoside salvage"/>
    <property type="evidence" value="ECO:0007669"/>
    <property type="project" value="UniProtKB-UniRule"/>
</dbReference>
<dbReference type="GO" id="GO:0003999">
    <property type="term" value="F:adenine phosphoribosyltransferase activity"/>
    <property type="evidence" value="ECO:0007669"/>
    <property type="project" value="UniProtKB-UniRule"/>
</dbReference>
<evidence type="ECO:0000256" key="1">
    <source>
        <dbReference type="ARBA" id="ARBA00000868"/>
    </source>
</evidence>
<dbReference type="GO" id="GO:0002055">
    <property type="term" value="F:adenine binding"/>
    <property type="evidence" value="ECO:0007669"/>
    <property type="project" value="TreeGrafter"/>
</dbReference>
<dbReference type="NCBIfam" id="NF002634">
    <property type="entry name" value="PRK02304.1-3"/>
    <property type="match status" value="1"/>
</dbReference>